<evidence type="ECO:0000313" key="2">
    <source>
        <dbReference type="Proteomes" id="UP000292346"/>
    </source>
</evidence>
<dbReference type="Pfam" id="PF10042">
    <property type="entry name" value="DUF2278"/>
    <property type="match status" value="1"/>
</dbReference>
<name>A0A4R0HEB3_9ACTN</name>
<sequence length="218" mass="23804">MPLTSYGVLVGRLIRFAREDPDDFGSWYHGKLYVAAPGGEYECAIDVSTPSGVPVQYREVRNVNPQLFAPTAAKSDGWHLLASTPTSGALDYVRSPLLRGRGGCVSVVYSPLVELVNTILRSPRFGWVDSTADKALDLLEQRLLGCERVYVYGAPYSTGNGVHDIHYNQGDPPGQFQHLDGIWQDGGTIIQQPGGELTAFLTKFKPQSLNTDDHGLPV</sequence>
<comment type="caution">
    <text evidence="1">The sequence shown here is derived from an EMBL/GenBank/DDBJ whole genome shotgun (WGS) entry which is preliminary data.</text>
</comment>
<dbReference type="OrthoDB" id="291334at2"/>
<evidence type="ECO:0000313" key="1">
    <source>
        <dbReference type="EMBL" id="TCC08378.1"/>
    </source>
</evidence>
<proteinExistence type="predicted"/>
<organism evidence="1 2">
    <name type="scientific">Kribbella soli</name>
    <dbReference type="NCBI Taxonomy" id="1124743"/>
    <lineage>
        <taxon>Bacteria</taxon>
        <taxon>Bacillati</taxon>
        <taxon>Actinomycetota</taxon>
        <taxon>Actinomycetes</taxon>
        <taxon>Propionibacteriales</taxon>
        <taxon>Kribbellaceae</taxon>
        <taxon>Kribbella</taxon>
    </lineage>
</organism>
<dbReference type="EMBL" id="SJJZ01000002">
    <property type="protein sequence ID" value="TCC08378.1"/>
    <property type="molecule type" value="Genomic_DNA"/>
</dbReference>
<keyword evidence="2" id="KW-1185">Reference proteome</keyword>
<dbReference type="AlphaFoldDB" id="A0A4R0HEB3"/>
<dbReference type="RefSeq" id="WP_131339751.1">
    <property type="nucleotide sequence ID" value="NZ_SJJZ01000002.1"/>
</dbReference>
<dbReference type="Proteomes" id="UP000292346">
    <property type="component" value="Unassembled WGS sequence"/>
</dbReference>
<dbReference type="InterPro" id="IPR019268">
    <property type="entry name" value="DUF2278"/>
</dbReference>
<gene>
    <name evidence="1" type="ORF">E0H45_21055</name>
</gene>
<reference evidence="1 2" key="1">
    <citation type="submission" date="2019-02" db="EMBL/GenBank/DDBJ databases">
        <title>Kribbella capetownensis sp. nov. and Kribbella speibonae sp. nov., isolated from soil.</title>
        <authorList>
            <person name="Curtis S.M."/>
            <person name="Norton I."/>
            <person name="Everest G.J."/>
            <person name="Meyers P.R."/>
        </authorList>
    </citation>
    <scope>NUCLEOTIDE SEQUENCE [LARGE SCALE GENOMIC DNA]</scope>
    <source>
        <strain evidence="1 2">KCTC 29219</strain>
    </source>
</reference>
<accession>A0A4R0HEB3</accession>
<protein>
    <submittedName>
        <fullName evidence="1">DUF2278 family protein</fullName>
    </submittedName>
</protein>